<dbReference type="Proteomes" id="UP000198752">
    <property type="component" value="Unassembled WGS sequence"/>
</dbReference>
<keyword evidence="4" id="KW-0762">Sugar transport</keyword>
<keyword evidence="7 8" id="KW-0472">Membrane</keyword>
<evidence type="ECO:0000259" key="9">
    <source>
        <dbReference type="Pfam" id="PF13303"/>
    </source>
</evidence>
<feature type="transmembrane region" description="Helical" evidence="8">
    <location>
        <begin position="301"/>
        <end position="332"/>
    </location>
</feature>
<dbReference type="EMBL" id="FOOY01000007">
    <property type="protein sequence ID" value="SFG27312.1"/>
    <property type="molecule type" value="Genomic_DNA"/>
</dbReference>
<keyword evidence="3" id="KW-1003">Cell membrane</keyword>
<accession>A0A1I2QFY2</accession>
<feature type="transmembrane region" description="Helical" evidence="8">
    <location>
        <begin position="179"/>
        <end position="203"/>
    </location>
</feature>
<reference evidence="11" key="1">
    <citation type="submission" date="2016-10" db="EMBL/GenBank/DDBJ databases">
        <authorList>
            <person name="Varghese N."/>
            <person name="Submissions S."/>
        </authorList>
    </citation>
    <scope>NUCLEOTIDE SEQUENCE [LARGE SCALE GENOMIC DNA]</scope>
    <source>
        <strain evidence="11">ATCC 700379</strain>
    </source>
</reference>
<evidence type="ECO:0000256" key="1">
    <source>
        <dbReference type="ARBA" id="ARBA00004651"/>
    </source>
</evidence>
<dbReference type="GO" id="GO:0005886">
    <property type="term" value="C:plasma membrane"/>
    <property type="evidence" value="ECO:0007669"/>
    <property type="project" value="UniProtKB-SubCell"/>
</dbReference>
<dbReference type="Pfam" id="PF13303">
    <property type="entry name" value="PTS_EIIC_2"/>
    <property type="match status" value="1"/>
</dbReference>
<feature type="transmembrane region" description="Helical" evidence="8">
    <location>
        <begin position="237"/>
        <end position="254"/>
    </location>
</feature>
<dbReference type="GO" id="GO:0009401">
    <property type="term" value="P:phosphoenolpyruvate-dependent sugar phosphotransferase system"/>
    <property type="evidence" value="ECO:0007669"/>
    <property type="project" value="InterPro"/>
</dbReference>
<keyword evidence="2" id="KW-0813">Transport</keyword>
<feature type="transmembrane region" description="Helical" evidence="8">
    <location>
        <begin position="210"/>
        <end position="231"/>
    </location>
</feature>
<feature type="transmembrane region" description="Helical" evidence="8">
    <location>
        <begin position="111"/>
        <end position="129"/>
    </location>
</feature>
<organism evidence="10 11">
    <name type="scientific">Sporolactobacillus nakayamae</name>
    <dbReference type="NCBI Taxonomy" id="269670"/>
    <lineage>
        <taxon>Bacteria</taxon>
        <taxon>Bacillati</taxon>
        <taxon>Bacillota</taxon>
        <taxon>Bacilli</taxon>
        <taxon>Bacillales</taxon>
        <taxon>Sporolactobacillaceae</taxon>
        <taxon>Sporolactobacillus</taxon>
    </lineage>
</organism>
<evidence type="ECO:0000256" key="4">
    <source>
        <dbReference type="ARBA" id="ARBA00022597"/>
    </source>
</evidence>
<feature type="transmembrane region" description="Helical" evidence="8">
    <location>
        <begin position="138"/>
        <end position="159"/>
    </location>
</feature>
<dbReference type="GO" id="GO:0008982">
    <property type="term" value="F:protein-N(PI)-phosphohistidine-sugar phosphotransferase activity"/>
    <property type="evidence" value="ECO:0007669"/>
    <property type="project" value="InterPro"/>
</dbReference>
<evidence type="ECO:0000256" key="6">
    <source>
        <dbReference type="ARBA" id="ARBA00022989"/>
    </source>
</evidence>
<comment type="subcellular location">
    <subcellularLocation>
        <location evidence="1">Cell membrane</location>
        <topology evidence="1">Multi-pass membrane protein</topology>
    </subcellularLocation>
</comment>
<feature type="transmembrane region" description="Helical" evidence="8">
    <location>
        <begin position="52"/>
        <end position="72"/>
    </location>
</feature>
<evidence type="ECO:0000256" key="7">
    <source>
        <dbReference type="ARBA" id="ARBA00023136"/>
    </source>
</evidence>
<evidence type="ECO:0000313" key="11">
    <source>
        <dbReference type="Proteomes" id="UP000198752"/>
    </source>
</evidence>
<keyword evidence="6 8" id="KW-1133">Transmembrane helix</keyword>
<dbReference type="AlphaFoldDB" id="A0A1I2QFY2"/>
<keyword evidence="11" id="KW-1185">Reference proteome</keyword>
<feature type="domain" description="Phosphotransferase system EIIC" evidence="9">
    <location>
        <begin position="17"/>
        <end position="349"/>
    </location>
</feature>
<evidence type="ECO:0000256" key="3">
    <source>
        <dbReference type="ARBA" id="ARBA00022475"/>
    </source>
</evidence>
<feature type="transmembrane region" description="Helical" evidence="8">
    <location>
        <begin position="261"/>
        <end position="281"/>
    </location>
</feature>
<feature type="transmembrane region" description="Helical" evidence="8">
    <location>
        <begin position="12"/>
        <end position="32"/>
    </location>
</feature>
<evidence type="ECO:0000256" key="2">
    <source>
        <dbReference type="ARBA" id="ARBA00022448"/>
    </source>
</evidence>
<keyword evidence="5 8" id="KW-0812">Transmembrane</keyword>
<evidence type="ECO:0000313" key="10">
    <source>
        <dbReference type="EMBL" id="SFG27312.1"/>
    </source>
</evidence>
<gene>
    <name evidence="10" type="ORF">SAMN02982927_01201</name>
</gene>
<sequence>MTLEREKLTVKAFVNHVLVGHAIGIVAALIPSALLGELSKALMGRFPVFGSIYQLVTIFMLAVPLLIGAAVAHQFKLKPIPMACVAAAAWAGSGALQFTPNGIVINGMGDLVNILVTISLTCGLVLLIGGRLKSFEPLAMPPIICIVGGGMGLIVYPIVHTVTTGLGGMINSFTALQPVLMGVLIAVAFSVIMISPVSTVAIASAIGMSGIASGAGNLGCVAAAVGMFVGGLHVNKIGLSLSIVLGTPKIMIAAMVRQPKILVPIMLNGALLGALGAIFQIKGTPISAGFGFSGMVGPINAIHFMSGGATLANLLIIGLVFIAVPFAGGFFFEWLCRRVLHLYAPEDYSTEMAEFKKEKPESQPKLVLENA</sequence>
<protein>
    <recommendedName>
        <fullName evidence="9">Phosphotransferase system EIIC domain-containing protein</fullName>
    </recommendedName>
</protein>
<evidence type="ECO:0000256" key="5">
    <source>
        <dbReference type="ARBA" id="ARBA00022692"/>
    </source>
</evidence>
<proteinExistence type="predicted"/>
<name>A0A1I2QFY2_9BACL</name>
<dbReference type="InterPro" id="IPR003352">
    <property type="entry name" value="PTS_EIIC"/>
</dbReference>
<evidence type="ECO:0000256" key="8">
    <source>
        <dbReference type="SAM" id="Phobius"/>
    </source>
</evidence>